<evidence type="ECO:0000313" key="1">
    <source>
        <dbReference type="EMBL" id="AVH59975.1"/>
    </source>
</evidence>
<proteinExistence type="predicted"/>
<name>A0ABN5I9W0_9ACTN</name>
<organism evidence="1 2">
    <name type="scientific">Streptomyces dengpaensis</name>
    <dbReference type="NCBI Taxonomy" id="2049881"/>
    <lineage>
        <taxon>Bacteria</taxon>
        <taxon>Bacillati</taxon>
        <taxon>Actinomycetota</taxon>
        <taxon>Actinomycetes</taxon>
        <taxon>Kitasatosporales</taxon>
        <taxon>Streptomycetaceae</taxon>
        <taxon>Streptomyces</taxon>
    </lineage>
</organism>
<dbReference type="EMBL" id="CP026652">
    <property type="protein sequence ID" value="AVH59975.1"/>
    <property type="molecule type" value="Genomic_DNA"/>
</dbReference>
<sequence>MSEATTTAPVTYHWIATVQTERGRIETNDGPVDAIPGVHTHTSTYRAVLANLTEKYGPDFGLLFFALEADQL</sequence>
<evidence type="ECO:0000313" key="2">
    <source>
        <dbReference type="Proteomes" id="UP000238413"/>
    </source>
</evidence>
<gene>
    <name evidence="1" type="ORF">C4B68_34050</name>
</gene>
<keyword evidence="2" id="KW-1185">Reference proteome</keyword>
<protein>
    <submittedName>
        <fullName evidence="1">Uncharacterized protein</fullName>
    </submittedName>
</protein>
<accession>A0ABN5I9W0</accession>
<dbReference type="RefSeq" id="WP_099500355.1">
    <property type="nucleotide sequence ID" value="NZ_CP026652.1"/>
</dbReference>
<reference evidence="1 2" key="1">
    <citation type="submission" date="2018-02" db="EMBL/GenBank/DDBJ databases">
        <title>Complete genome sequence of Streptomyces dengpaensis, the producer of angucyclines.</title>
        <authorList>
            <person name="Yumei L."/>
        </authorList>
    </citation>
    <scope>NUCLEOTIDE SEQUENCE [LARGE SCALE GENOMIC DNA]</scope>
    <source>
        <strain evidence="1 2">XZHG99</strain>
    </source>
</reference>
<dbReference type="Proteomes" id="UP000238413">
    <property type="component" value="Chromosome"/>
</dbReference>